<dbReference type="PROSITE" id="PS50109">
    <property type="entry name" value="HIS_KIN"/>
    <property type="match status" value="1"/>
</dbReference>
<dbReference type="Pfam" id="PF02518">
    <property type="entry name" value="HATPase_c"/>
    <property type="match status" value="1"/>
</dbReference>
<dbReference type="RefSeq" id="WP_238234645.1">
    <property type="nucleotide sequence ID" value="NZ_BPQQ01000018.1"/>
</dbReference>
<dbReference type="InterPro" id="IPR036890">
    <property type="entry name" value="HATPase_C_sf"/>
</dbReference>
<evidence type="ECO:0000256" key="2">
    <source>
        <dbReference type="ARBA" id="ARBA00012438"/>
    </source>
</evidence>
<name>A0ABQ4SB70_9HYPH</name>
<dbReference type="SMART" id="SM00091">
    <property type="entry name" value="PAS"/>
    <property type="match status" value="3"/>
</dbReference>
<dbReference type="InterPro" id="IPR003661">
    <property type="entry name" value="HisK_dim/P_dom"/>
</dbReference>
<keyword evidence="3" id="KW-0597">Phosphoprotein</keyword>
<dbReference type="EMBL" id="BPQQ01000018">
    <property type="protein sequence ID" value="GJD99763.1"/>
    <property type="molecule type" value="Genomic_DNA"/>
</dbReference>
<evidence type="ECO:0000256" key="5">
    <source>
        <dbReference type="ARBA" id="ARBA00022777"/>
    </source>
</evidence>
<dbReference type="PANTHER" id="PTHR43047">
    <property type="entry name" value="TWO-COMPONENT HISTIDINE PROTEIN KINASE"/>
    <property type="match status" value="1"/>
</dbReference>
<evidence type="ECO:0000313" key="10">
    <source>
        <dbReference type="Proteomes" id="UP001055153"/>
    </source>
</evidence>
<protein>
    <recommendedName>
        <fullName evidence="2">histidine kinase</fullName>
        <ecNumber evidence="2">2.7.13.3</ecNumber>
    </recommendedName>
</protein>
<evidence type="ECO:0000256" key="3">
    <source>
        <dbReference type="ARBA" id="ARBA00022553"/>
    </source>
</evidence>
<reference evidence="9" key="1">
    <citation type="journal article" date="2021" name="Front. Microbiol.">
        <title>Comprehensive Comparative Genomics and Phenotyping of Methylobacterium Species.</title>
        <authorList>
            <person name="Alessa O."/>
            <person name="Ogura Y."/>
            <person name="Fujitani Y."/>
            <person name="Takami H."/>
            <person name="Hayashi T."/>
            <person name="Sahin N."/>
            <person name="Tani A."/>
        </authorList>
    </citation>
    <scope>NUCLEOTIDE SEQUENCE</scope>
    <source>
        <strain evidence="9">DSM 17168</strain>
    </source>
</reference>
<dbReference type="InterPro" id="IPR036097">
    <property type="entry name" value="HisK_dim/P_sf"/>
</dbReference>
<dbReference type="CDD" id="cd00082">
    <property type="entry name" value="HisKA"/>
    <property type="match status" value="1"/>
</dbReference>
<dbReference type="Proteomes" id="UP001055153">
    <property type="component" value="Unassembled WGS sequence"/>
</dbReference>
<gene>
    <name evidence="9" type="primary">sasA_8</name>
    <name evidence="9" type="ORF">GMJLKIPL_1681</name>
</gene>
<evidence type="ECO:0000256" key="7">
    <source>
        <dbReference type="SAM" id="Phobius"/>
    </source>
</evidence>
<dbReference type="Gene3D" id="3.30.565.10">
    <property type="entry name" value="Histidine kinase-like ATPase, C-terminal domain"/>
    <property type="match status" value="1"/>
</dbReference>
<keyword evidence="7" id="KW-0472">Membrane</keyword>
<dbReference type="InterPro" id="IPR003594">
    <property type="entry name" value="HATPase_dom"/>
</dbReference>
<dbReference type="SUPFAM" id="SSF47384">
    <property type="entry name" value="Homodimeric domain of signal transducing histidine kinase"/>
    <property type="match status" value="1"/>
</dbReference>
<keyword evidence="7" id="KW-1133">Transmembrane helix</keyword>
<dbReference type="EC" id="2.7.13.3" evidence="2"/>
<feature type="transmembrane region" description="Helical" evidence="7">
    <location>
        <begin position="51"/>
        <end position="71"/>
    </location>
</feature>
<dbReference type="Pfam" id="PF12860">
    <property type="entry name" value="PAS_7"/>
    <property type="match status" value="2"/>
</dbReference>
<keyword evidence="4" id="KW-0808">Transferase</keyword>
<evidence type="ECO:0000313" key="9">
    <source>
        <dbReference type="EMBL" id="GJD99763.1"/>
    </source>
</evidence>
<sequence length="885" mass="95590">MVEGRTLRRRPGAGALAGAWAASAVLAMAPCGTAAASPAGAASGAFAHNAMALALLIGLIVFSTILSLLHIRERARWMRRERRLAADLADLRGAHDRAALLLGSERQIIVTWSGREEPQIEGDVSLAMDGSRSASARRVLAFGTWLSAADASALDAAVDTLRSRGERFRLTVRTLGGRTVEAQGQAVGGRALLRLRELTGERQELVELRAGLQEARASLSALASLLDAIPQPVWRRGRDGRLAWANAAYLAAVEASDRDGAVREGTELLDRAAREEAERRRAGGRAGAFRVSAVMAGARRTLDVTEVPVESGSVGIAVDVSELESVRADLQRQMEANVRTLDQLPTAVAIFDARQRLLFHNAAYRQLWDLDPAFLDGRPLDGEILDALRNARKLPEQADYRSWKTGFLAAYRGAEARETWWHLPDGRSLRVVADPNPQGGLTYLFDDVSERVHLESQYNALMRAQSQTLDTLKEPVAVFGSDGRLKFANRAFTGMWRITDEALGAQPHIDEIVPLCLALSLSEEPWTEIRGAVTGLTDVRHGLACRLELKDGTVLDAAAQPLPDGATLLTHIDVTASVNVERALTEKNEALERTARLRDEFVHHVSYELRSPLTNIIGFTELLGDETVGALNPRQRDYADHIMRSSAALLVIINDILDLASIDAGSMELTRERVDVQATIAAAARGVEDRLAEAAIALDLDVPADIGDFVADGKRVRQILFNLLSNAVGFSAPGQTVTVSARKTEREITIQVVDRGRGIPPEVITRVFDRFESHTLGTRHRGVGLGLSIVRSFVELHGGRIEIASAPGEGTCVTCIFPIGGTEAVAPATDAESLQGRPAPAREPPAAEPQIITPDFAKAAKSARSAKADPHGEAVDYLLPPRESL</sequence>
<feature type="domain" description="Histidine kinase" evidence="8">
    <location>
        <begin position="604"/>
        <end position="821"/>
    </location>
</feature>
<proteinExistence type="predicted"/>
<accession>A0ABQ4SB70</accession>
<dbReference type="CDD" id="cd00075">
    <property type="entry name" value="HATPase"/>
    <property type="match status" value="1"/>
</dbReference>
<dbReference type="InterPro" id="IPR005467">
    <property type="entry name" value="His_kinase_dom"/>
</dbReference>
<dbReference type="SMART" id="SM00388">
    <property type="entry name" value="HisKA"/>
    <property type="match status" value="1"/>
</dbReference>
<dbReference type="SMART" id="SM00387">
    <property type="entry name" value="HATPase_c"/>
    <property type="match status" value="1"/>
</dbReference>
<keyword evidence="10" id="KW-1185">Reference proteome</keyword>
<dbReference type="InterPro" id="IPR004358">
    <property type="entry name" value="Sig_transdc_His_kin-like_C"/>
</dbReference>
<dbReference type="InterPro" id="IPR035965">
    <property type="entry name" value="PAS-like_dom_sf"/>
</dbReference>
<comment type="caution">
    <text evidence="9">The sequence shown here is derived from an EMBL/GenBank/DDBJ whole genome shotgun (WGS) entry which is preliminary data.</text>
</comment>
<dbReference type="Pfam" id="PF00512">
    <property type="entry name" value="HisKA"/>
    <property type="match status" value="1"/>
</dbReference>
<dbReference type="Gene3D" id="1.10.287.130">
    <property type="match status" value="1"/>
</dbReference>
<dbReference type="PANTHER" id="PTHR43047:SF72">
    <property type="entry name" value="OSMOSENSING HISTIDINE PROTEIN KINASE SLN1"/>
    <property type="match status" value="1"/>
</dbReference>
<dbReference type="Gene3D" id="3.30.450.20">
    <property type="entry name" value="PAS domain"/>
    <property type="match status" value="2"/>
</dbReference>
<keyword evidence="7" id="KW-0812">Transmembrane</keyword>
<feature type="region of interest" description="Disordered" evidence="6">
    <location>
        <begin position="828"/>
        <end position="885"/>
    </location>
</feature>
<dbReference type="PRINTS" id="PR00344">
    <property type="entry name" value="BCTRLSENSOR"/>
</dbReference>
<evidence type="ECO:0000259" key="8">
    <source>
        <dbReference type="PROSITE" id="PS50109"/>
    </source>
</evidence>
<dbReference type="SUPFAM" id="SSF55785">
    <property type="entry name" value="PYP-like sensor domain (PAS domain)"/>
    <property type="match status" value="3"/>
</dbReference>
<evidence type="ECO:0000256" key="6">
    <source>
        <dbReference type="SAM" id="MobiDB-lite"/>
    </source>
</evidence>
<evidence type="ECO:0000256" key="1">
    <source>
        <dbReference type="ARBA" id="ARBA00000085"/>
    </source>
</evidence>
<reference evidence="9" key="2">
    <citation type="submission" date="2021-08" db="EMBL/GenBank/DDBJ databases">
        <authorList>
            <person name="Tani A."/>
            <person name="Ola A."/>
            <person name="Ogura Y."/>
            <person name="Katsura K."/>
            <person name="Hayashi T."/>
        </authorList>
    </citation>
    <scope>NUCLEOTIDE SEQUENCE</scope>
    <source>
        <strain evidence="9">DSM 17168</strain>
    </source>
</reference>
<dbReference type="InterPro" id="IPR000014">
    <property type="entry name" value="PAS"/>
</dbReference>
<dbReference type="SUPFAM" id="SSF55874">
    <property type="entry name" value="ATPase domain of HSP90 chaperone/DNA topoisomerase II/histidine kinase"/>
    <property type="match status" value="1"/>
</dbReference>
<organism evidence="9 10">
    <name type="scientific">Methylobacterium isbiliense</name>
    <dbReference type="NCBI Taxonomy" id="315478"/>
    <lineage>
        <taxon>Bacteria</taxon>
        <taxon>Pseudomonadati</taxon>
        <taxon>Pseudomonadota</taxon>
        <taxon>Alphaproteobacteria</taxon>
        <taxon>Hyphomicrobiales</taxon>
        <taxon>Methylobacteriaceae</taxon>
        <taxon>Methylobacterium</taxon>
    </lineage>
</organism>
<keyword evidence="5" id="KW-0418">Kinase</keyword>
<evidence type="ECO:0000256" key="4">
    <source>
        <dbReference type="ARBA" id="ARBA00022679"/>
    </source>
</evidence>
<comment type="catalytic activity">
    <reaction evidence="1">
        <text>ATP + protein L-histidine = ADP + protein N-phospho-L-histidine.</text>
        <dbReference type="EC" id="2.7.13.3"/>
    </reaction>
</comment>